<keyword evidence="11" id="KW-1185">Reference proteome</keyword>
<comment type="caution">
    <text evidence="10">The sequence shown here is derived from an EMBL/GenBank/DDBJ whole genome shotgun (WGS) entry which is preliminary data.</text>
</comment>
<dbReference type="PANTHER" id="PTHR10642">
    <property type="entry name" value="RIBONUCLEASE H1"/>
    <property type="match status" value="1"/>
</dbReference>
<evidence type="ECO:0000256" key="4">
    <source>
        <dbReference type="ARBA" id="ARBA00022722"/>
    </source>
</evidence>
<feature type="compositionally biased region" description="Basic and acidic residues" evidence="8">
    <location>
        <begin position="120"/>
        <end position="136"/>
    </location>
</feature>
<sequence>MELESALPPPDIRLNNSIRRYAFRALKLPPTHPISRLRDDIIDIIKAPPDIIEAPLDILEKDELSIPYYHQLVDSTNHEPDITRAAKRLNTTRDQNQKKPNRFYRNGRTNPFPRRASATTRDHRGSDDRRPSDQSARRKQGQLVYNRELEGVTQAIEYASIAAQPNESIQIYLDNQARLLRLKNPSDNPGQDCQIRAIKAAQKIVDKGASLTLNWVPGHTEVEGNEEADSLAKRGTKSSSISIKTSFASLGLLIRQIGTSEWQKAIERYRDKERANQNPRTYSKLFPCQTRSNLRIPGDTKRELASSFYQLKLGHGYIKSYLYRIKESDNDTCRCGKKETTEHLLLACPEGWEPRKKLKKDLEGSTISLRTLLHTSHGIQSTLEFLKKTRFATRKWHIERGEGSESREEERDKGDV</sequence>
<feature type="domain" description="RNase H type-1" evidence="9">
    <location>
        <begin position="97"/>
        <end position="237"/>
    </location>
</feature>
<dbReference type="InterPro" id="IPR050092">
    <property type="entry name" value="RNase_H"/>
</dbReference>
<comment type="similarity">
    <text evidence="2">Belongs to the RNase H family.</text>
</comment>
<evidence type="ECO:0000256" key="2">
    <source>
        <dbReference type="ARBA" id="ARBA00005300"/>
    </source>
</evidence>
<evidence type="ECO:0000256" key="7">
    <source>
        <dbReference type="ARBA" id="ARBA00022801"/>
    </source>
</evidence>
<dbReference type="GO" id="GO:0004523">
    <property type="term" value="F:RNA-DNA hybrid ribonuclease activity"/>
    <property type="evidence" value="ECO:0007669"/>
    <property type="project" value="UniProtKB-EC"/>
</dbReference>
<evidence type="ECO:0000256" key="5">
    <source>
        <dbReference type="ARBA" id="ARBA00022723"/>
    </source>
</evidence>
<proteinExistence type="inferred from homology"/>
<evidence type="ECO:0000256" key="1">
    <source>
        <dbReference type="ARBA" id="ARBA00000077"/>
    </source>
</evidence>
<dbReference type="InterPro" id="IPR002156">
    <property type="entry name" value="RNaseH_domain"/>
</dbReference>
<evidence type="ECO:0000256" key="8">
    <source>
        <dbReference type="SAM" id="MobiDB-lite"/>
    </source>
</evidence>
<reference evidence="10 11" key="1">
    <citation type="submission" date="2020-03" db="EMBL/GenBank/DDBJ databases">
        <title>Draft Genome Sequence of Cudoniella acicularis.</title>
        <authorList>
            <person name="Buettner E."/>
            <person name="Kellner H."/>
        </authorList>
    </citation>
    <scope>NUCLEOTIDE SEQUENCE [LARGE SCALE GENOMIC DNA]</scope>
    <source>
        <strain evidence="10 11">DSM 108380</strain>
    </source>
</reference>
<dbReference type="CDD" id="cd09276">
    <property type="entry name" value="Rnase_HI_RT_non_LTR"/>
    <property type="match status" value="1"/>
</dbReference>
<gene>
    <name evidence="10" type="ORF">G7Y89_g10191</name>
</gene>
<dbReference type="Gene3D" id="3.30.420.10">
    <property type="entry name" value="Ribonuclease H-like superfamily/Ribonuclease H"/>
    <property type="match status" value="1"/>
</dbReference>
<dbReference type="GO" id="GO:0046872">
    <property type="term" value="F:metal ion binding"/>
    <property type="evidence" value="ECO:0007669"/>
    <property type="project" value="UniProtKB-KW"/>
</dbReference>
<dbReference type="GO" id="GO:0043137">
    <property type="term" value="P:DNA replication, removal of RNA primer"/>
    <property type="evidence" value="ECO:0007669"/>
    <property type="project" value="TreeGrafter"/>
</dbReference>
<dbReference type="AlphaFoldDB" id="A0A8H4W1V7"/>
<evidence type="ECO:0000256" key="6">
    <source>
        <dbReference type="ARBA" id="ARBA00022759"/>
    </source>
</evidence>
<keyword evidence="7" id="KW-0378">Hydrolase</keyword>
<organism evidence="10 11">
    <name type="scientific">Cudoniella acicularis</name>
    <dbReference type="NCBI Taxonomy" id="354080"/>
    <lineage>
        <taxon>Eukaryota</taxon>
        <taxon>Fungi</taxon>
        <taxon>Dikarya</taxon>
        <taxon>Ascomycota</taxon>
        <taxon>Pezizomycotina</taxon>
        <taxon>Leotiomycetes</taxon>
        <taxon>Helotiales</taxon>
        <taxon>Tricladiaceae</taxon>
        <taxon>Cudoniella</taxon>
    </lineage>
</organism>
<keyword evidence="4" id="KW-0540">Nuclease</keyword>
<dbReference type="InterPro" id="IPR012337">
    <property type="entry name" value="RNaseH-like_sf"/>
</dbReference>
<feature type="region of interest" description="Disordered" evidence="8">
    <location>
        <begin position="89"/>
        <end position="142"/>
    </location>
</feature>
<keyword evidence="6" id="KW-0255">Endonuclease</keyword>
<name>A0A8H4W1V7_9HELO</name>
<accession>A0A8H4W1V7</accession>
<protein>
    <recommendedName>
        <fullName evidence="3">ribonuclease H</fullName>
        <ecNumber evidence="3">3.1.26.4</ecNumber>
    </recommendedName>
</protein>
<evidence type="ECO:0000313" key="10">
    <source>
        <dbReference type="EMBL" id="KAF4627959.1"/>
    </source>
</evidence>
<dbReference type="EMBL" id="JAAMPI010000883">
    <property type="protein sequence ID" value="KAF4627959.1"/>
    <property type="molecule type" value="Genomic_DNA"/>
</dbReference>
<dbReference type="InterPro" id="IPR036397">
    <property type="entry name" value="RNaseH_sf"/>
</dbReference>
<dbReference type="Proteomes" id="UP000566819">
    <property type="component" value="Unassembled WGS sequence"/>
</dbReference>
<dbReference type="GO" id="GO:0003676">
    <property type="term" value="F:nucleic acid binding"/>
    <property type="evidence" value="ECO:0007669"/>
    <property type="project" value="InterPro"/>
</dbReference>
<keyword evidence="5" id="KW-0479">Metal-binding</keyword>
<dbReference type="OrthoDB" id="3549410at2759"/>
<evidence type="ECO:0000256" key="3">
    <source>
        <dbReference type="ARBA" id="ARBA00012180"/>
    </source>
</evidence>
<dbReference type="EC" id="3.1.26.4" evidence="3"/>
<dbReference type="SUPFAM" id="SSF53098">
    <property type="entry name" value="Ribonuclease H-like"/>
    <property type="match status" value="1"/>
</dbReference>
<comment type="catalytic activity">
    <reaction evidence="1">
        <text>Endonucleolytic cleavage to 5'-phosphomonoester.</text>
        <dbReference type="EC" id="3.1.26.4"/>
    </reaction>
</comment>
<dbReference type="Pfam" id="PF00075">
    <property type="entry name" value="RNase_H"/>
    <property type="match status" value="1"/>
</dbReference>
<evidence type="ECO:0000313" key="11">
    <source>
        <dbReference type="Proteomes" id="UP000566819"/>
    </source>
</evidence>
<dbReference type="PANTHER" id="PTHR10642:SF26">
    <property type="entry name" value="RIBONUCLEASE H1"/>
    <property type="match status" value="1"/>
</dbReference>
<dbReference type="PROSITE" id="PS50879">
    <property type="entry name" value="RNASE_H_1"/>
    <property type="match status" value="1"/>
</dbReference>
<evidence type="ECO:0000259" key="9">
    <source>
        <dbReference type="PROSITE" id="PS50879"/>
    </source>
</evidence>